<keyword evidence="1" id="KW-1133">Transmembrane helix</keyword>
<reference evidence="2 3" key="1">
    <citation type="submission" date="2023-09" db="EMBL/GenBank/DDBJ databases">
        <title>Analysis of phage genome (vB_Yru_GN1) of the bacterium (Yersinia ruckeri).</title>
        <authorList>
            <person name="Ganjoor M.S."/>
            <person name="Bouzari M."/>
            <person name="Soleimani-Delfan A."/>
        </authorList>
    </citation>
    <scope>NUCLEOTIDE SEQUENCE [LARGE SCALE GENOMIC DNA]</scope>
    <source>
        <strain evidence="3">vB_Yru_GN1</strain>
    </source>
</reference>
<name>A0AA86MGV1_9CAUD</name>
<organism evidence="2 3">
    <name type="scientific">Yersinia phage vB_Yru_GN1</name>
    <dbReference type="NCBI Taxonomy" id="3074381"/>
    <lineage>
        <taxon>Viruses</taxon>
        <taxon>Duplodnaviria</taxon>
        <taxon>Heunggongvirae</taxon>
        <taxon>Uroviricota</taxon>
        <taxon>Caudoviricetes</taxon>
        <taxon>Caudoviricetes incertae sedis</taxon>
        <taxon>Sepahanvirus</taxon>
        <taxon>Sepahanvirus vB-Yru-GN1</taxon>
    </lineage>
</organism>
<evidence type="ECO:0000313" key="2">
    <source>
        <dbReference type="EMBL" id="BES79840.1"/>
    </source>
</evidence>
<evidence type="ECO:0000313" key="3">
    <source>
        <dbReference type="Proteomes" id="UP001304813"/>
    </source>
</evidence>
<sequence>MIVMKKNKNEVVLIIAMSITLLSLIIIGLTFMIIGTQ</sequence>
<feature type="transmembrane region" description="Helical" evidence="1">
    <location>
        <begin position="12"/>
        <end position="34"/>
    </location>
</feature>
<dbReference type="Proteomes" id="UP001304813">
    <property type="component" value="Segment"/>
</dbReference>
<keyword evidence="1" id="KW-0812">Transmembrane</keyword>
<evidence type="ECO:0000256" key="1">
    <source>
        <dbReference type="SAM" id="Phobius"/>
    </source>
</evidence>
<keyword evidence="1" id="KW-0472">Membrane</keyword>
<keyword evidence="3" id="KW-1185">Reference proteome</keyword>
<proteinExistence type="predicted"/>
<protein>
    <submittedName>
        <fullName evidence="2">Uncharacterized protein</fullName>
    </submittedName>
</protein>
<dbReference type="EMBL" id="LC779065">
    <property type="protein sequence ID" value="BES79840.1"/>
    <property type="molecule type" value="Genomic_DNA"/>
</dbReference>
<accession>A0AA86MGV1</accession>